<accession>A0A8T2T215</accession>
<organism evidence="1 2">
    <name type="scientific">Ceratopteris richardii</name>
    <name type="common">Triangle waterfern</name>
    <dbReference type="NCBI Taxonomy" id="49495"/>
    <lineage>
        <taxon>Eukaryota</taxon>
        <taxon>Viridiplantae</taxon>
        <taxon>Streptophyta</taxon>
        <taxon>Embryophyta</taxon>
        <taxon>Tracheophyta</taxon>
        <taxon>Polypodiopsida</taxon>
        <taxon>Polypodiidae</taxon>
        <taxon>Polypodiales</taxon>
        <taxon>Pteridineae</taxon>
        <taxon>Pteridaceae</taxon>
        <taxon>Parkerioideae</taxon>
        <taxon>Ceratopteris</taxon>
    </lineage>
</organism>
<dbReference type="EMBL" id="CM035421">
    <property type="protein sequence ID" value="KAH7388582.1"/>
    <property type="molecule type" value="Genomic_DNA"/>
</dbReference>
<reference evidence="1" key="1">
    <citation type="submission" date="2021-08" db="EMBL/GenBank/DDBJ databases">
        <title>WGS assembly of Ceratopteris richardii.</title>
        <authorList>
            <person name="Marchant D.B."/>
            <person name="Chen G."/>
            <person name="Jenkins J."/>
            <person name="Shu S."/>
            <person name="Leebens-Mack J."/>
            <person name="Grimwood J."/>
            <person name="Schmutz J."/>
            <person name="Soltis P."/>
            <person name="Soltis D."/>
            <person name="Chen Z.-H."/>
        </authorList>
    </citation>
    <scope>NUCLEOTIDE SEQUENCE</scope>
    <source>
        <strain evidence="1">Whitten #5841</strain>
        <tissue evidence="1">Leaf</tissue>
    </source>
</reference>
<protein>
    <submittedName>
        <fullName evidence="1">Uncharacterized protein</fullName>
    </submittedName>
</protein>
<dbReference type="Proteomes" id="UP000825935">
    <property type="component" value="Chromosome 16"/>
</dbReference>
<proteinExistence type="predicted"/>
<name>A0A8T2T215_CERRI</name>
<comment type="caution">
    <text evidence="1">The sequence shown here is derived from an EMBL/GenBank/DDBJ whole genome shotgun (WGS) entry which is preliminary data.</text>
</comment>
<evidence type="ECO:0000313" key="1">
    <source>
        <dbReference type="EMBL" id="KAH7388582.1"/>
    </source>
</evidence>
<evidence type="ECO:0000313" key="2">
    <source>
        <dbReference type="Proteomes" id="UP000825935"/>
    </source>
</evidence>
<sequence length="107" mass="12254">MSLTCCWWERRKGQPPNQATWDIGLLVLVRESRPSHNSTFNRAVRTSLKVSEKGGGITQVGIRRLQLKGRGRLNQNSFKKSPPFKNHLSLALFLVYLFVLGEQLSRF</sequence>
<keyword evidence="2" id="KW-1185">Reference proteome</keyword>
<gene>
    <name evidence="1" type="ORF">KP509_16G082700</name>
</gene>
<dbReference type="AlphaFoldDB" id="A0A8T2T215"/>